<proteinExistence type="predicted"/>
<evidence type="ECO:0000256" key="1">
    <source>
        <dbReference type="SAM" id="MobiDB-lite"/>
    </source>
</evidence>
<accession>A0A6A6GPW4</accession>
<evidence type="ECO:0000313" key="2">
    <source>
        <dbReference type="EMBL" id="KAF2227786.1"/>
    </source>
</evidence>
<dbReference type="AlphaFoldDB" id="A0A6A6GPW4"/>
<dbReference type="OrthoDB" id="10429219at2759"/>
<gene>
    <name evidence="2" type="ORF">BDZ85DRAFT_254866</name>
</gene>
<feature type="region of interest" description="Disordered" evidence="1">
    <location>
        <begin position="38"/>
        <end position="61"/>
    </location>
</feature>
<organism evidence="2 3">
    <name type="scientific">Elsinoe ampelina</name>
    <dbReference type="NCBI Taxonomy" id="302913"/>
    <lineage>
        <taxon>Eukaryota</taxon>
        <taxon>Fungi</taxon>
        <taxon>Dikarya</taxon>
        <taxon>Ascomycota</taxon>
        <taxon>Pezizomycotina</taxon>
        <taxon>Dothideomycetes</taxon>
        <taxon>Dothideomycetidae</taxon>
        <taxon>Myriangiales</taxon>
        <taxon>Elsinoaceae</taxon>
        <taxon>Elsinoe</taxon>
    </lineage>
</organism>
<protein>
    <submittedName>
        <fullName evidence="2">Uncharacterized protein</fullName>
    </submittedName>
</protein>
<name>A0A6A6GPW4_9PEZI</name>
<dbReference type="EMBL" id="ML992501">
    <property type="protein sequence ID" value="KAF2227786.1"/>
    <property type="molecule type" value="Genomic_DNA"/>
</dbReference>
<keyword evidence="3" id="KW-1185">Reference proteome</keyword>
<evidence type="ECO:0000313" key="3">
    <source>
        <dbReference type="Proteomes" id="UP000799538"/>
    </source>
</evidence>
<reference evidence="3" key="1">
    <citation type="journal article" date="2020" name="Stud. Mycol.">
        <title>101 Dothideomycetes genomes: A test case for predicting lifestyles and emergence of pathogens.</title>
        <authorList>
            <person name="Haridas S."/>
            <person name="Albert R."/>
            <person name="Binder M."/>
            <person name="Bloem J."/>
            <person name="LaButti K."/>
            <person name="Salamov A."/>
            <person name="Andreopoulos B."/>
            <person name="Baker S."/>
            <person name="Barry K."/>
            <person name="Bills G."/>
            <person name="Bluhm B."/>
            <person name="Cannon C."/>
            <person name="Castanera R."/>
            <person name="Culley D."/>
            <person name="Daum C."/>
            <person name="Ezra D."/>
            <person name="Gonzalez J."/>
            <person name="Henrissat B."/>
            <person name="Kuo A."/>
            <person name="Liang C."/>
            <person name="Lipzen A."/>
            <person name="Lutzoni F."/>
            <person name="Magnuson J."/>
            <person name="Mondo S."/>
            <person name="Nolan M."/>
            <person name="Ohm R."/>
            <person name="Pangilinan J."/>
            <person name="Park H.-J."/>
            <person name="Ramirez L."/>
            <person name="Alfaro M."/>
            <person name="Sun H."/>
            <person name="Tritt A."/>
            <person name="Yoshinaga Y."/>
            <person name="Zwiers L.-H."/>
            <person name="Turgeon B."/>
            <person name="Goodwin S."/>
            <person name="Spatafora J."/>
            <person name="Crous P."/>
            <person name="Grigoriev I."/>
        </authorList>
    </citation>
    <scope>NUCLEOTIDE SEQUENCE [LARGE SCALE GENOMIC DNA]</scope>
    <source>
        <strain evidence="3">CECT 20119</strain>
    </source>
</reference>
<dbReference type="Proteomes" id="UP000799538">
    <property type="component" value="Unassembled WGS sequence"/>
</dbReference>
<sequence>MLPREECIFPGCNDGPFPPRTTDVPAISDPGFSVEAARGMAGRTTRTRSEEAPEITGTNGMLPRKECIMPGCNDGDMWRKTRTAEEVPAMTDPSVSVEANKAMEGEPTRTGEEEVAGPTTTGSAIRVLGPCGPHGCFTDKVTFLTGTRRPVETGRVGVEVPAVMAGRPTKTKEEVVGPTTTDSGIHLRPRPCYLFGCRTGKVTFLTGTRRPVETGGVDVEAAGVLEG</sequence>